<keyword evidence="3" id="KW-1185">Reference proteome</keyword>
<gene>
    <name evidence="2" type="ORF">JNB61_19185</name>
</gene>
<comment type="caution">
    <text evidence="2">The sequence shown here is derived from an EMBL/GenBank/DDBJ whole genome shotgun (WGS) entry which is preliminary data.</text>
</comment>
<organism evidence="2 3">
    <name type="scientific">Microbacterium ureisolvens</name>
    <dbReference type="NCBI Taxonomy" id="2781186"/>
    <lineage>
        <taxon>Bacteria</taxon>
        <taxon>Bacillati</taxon>
        <taxon>Actinomycetota</taxon>
        <taxon>Actinomycetes</taxon>
        <taxon>Micrococcales</taxon>
        <taxon>Microbacteriaceae</taxon>
        <taxon>Microbacterium</taxon>
    </lineage>
</organism>
<dbReference type="PROSITE" id="PS00061">
    <property type="entry name" value="ADH_SHORT"/>
    <property type="match status" value="1"/>
</dbReference>
<proteinExistence type="inferred from homology"/>
<dbReference type="Pfam" id="PF13561">
    <property type="entry name" value="adh_short_C2"/>
    <property type="match status" value="1"/>
</dbReference>
<protein>
    <submittedName>
        <fullName evidence="2">SDR family oxidoreductase</fullName>
    </submittedName>
</protein>
<dbReference type="PRINTS" id="PR00080">
    <property type="entry name" value="SDRFAMILY"/>
</dbReference>
<evidence type="ECO:0000256" key="1">
    <source>
        <dbReference type="ARBA" id="ARBA00006484"/>
    </source>
</evidence>
<dbReference type="EMBL" id="JAEUAX010000019">
    <property type="protein sequence ID" value="MBW9111896.1"/>
    <property type="molecule type" value="Genomic_DNA"/>
</dbReference>
<dbReference type="InterPro" id="IPR036291">
    <property type="entry name" value="NAD(P)-bd_dom_sf"/>
</dbReference>
<dbReference type="InterPro" id="IPR020904">
    <property type="entry name" value="Sc_DH/Rdtase_CS"/>
</dbReference>
<dbReference type="PRINTS" id="PR00081">
    <property type="entry name" value="GDHRDH"/>
</dbReference>
<dbReference type="RefSeq" id="WP_220292534.1">
    <property type="nucleotide sequence ID" value="NZ_JAEUAX010000019.1"/>
</dbReference>
<dbReference type="SUPFAM" id="SSF51735">
    <property type="entry name" value="NAD(P)-binding Rossmann-fold domains"/>
    <property type="match status" value="1"/>
</dbReference>
<name>A0ABS7I2K4_9MICO</name>
<dbReference type="PANTHER" id="PTHR42879:SF2">
    <property type="entry name" value="3-OXOACYL-[ACYL-CARRIER-PROTEIN] REDUCTASE FABG"/>
    <property type="match status" value="1"/>
</dbReference>
<dbReference type="NCBIfam" id="NF005559">
    <property type="entry name" value="PRK07231.1"/>
    <property type="match status" value="1"/>
</dbReference>
<comment type="similarity">
    <text evidence="1">Belongs to the short-chain dehydrogenases/reductases (SDR) family.</text>
</comment>
<sequence>MPRFEKKTALVTGAGSGIGLAIARQLAAEGARVILADIDDEATDTAAEEISAAGGHAVGHHLDARDPNAAAAVVEFAFSAFDGLHLAVNNAGIGTVIAPTGEYPLDAWNRVMDTNLNGVFYGLRAQLPAIVQAGGGAVVNIASVLGSVARAGNPAYVAAKHAVIGLTKVAALDYANAGVRVNAVAPAYIDTPLLSRFDAVTRAELVDRHPAGRLGEPDEVSRLVCFLLSAEASFITGSTHLVDGGYTIQ</sequence>
<evidence type="ECO:0000313" key="3">
    <source>
        <dbReference type="Proteomes" id="UP000777440"/>
    </source>
</evidence>
<dbReference type="PANTHER" id="PTHR42879">
    <property type="entry name" value="3-OXOACYL-(ACYL-CARRIER-PROTEIN) REDUCTASE"/>
    <property type="match status" value="1"/>
</dbReference>
<reference evidence="2 3" key="1">
    <citation type="journal article" date="2021" name="MBio">
        <title>Poor Competitiveness of Bradyrhizobium in Pigeon Pea Root Colonization in Indian Soils.</title>
        <authorList>
            <person name="Chalasani D."/>
            <person name="Basu A."/>
            <person name="Pullabhotla S.V.S.R.N."/>
            <person name="Jorrin B."/>
            <person name="Neal A.L."/>
            <person name="Poole P.S."/>
            <person name="Podile A.R."/>
            <person name="Tkacz A."/>
        </authorList>
    </citation>
    <scope>NUCLEOTIDE SEQUENCE [LARGE SCALE GENOMIC DNA]</scope>
    <source>
        <strain evidence="2 3">HU12</strain>
    </source>
</reference>
<dbReference type="InterPro" id="IPR050259">
    <property type="entry name" value="SDR"/>
</dbReference>
<dbReference type="Proteomes" id="UP000777440">
    <property type="component" value="Unassembled WGS sequence"/>
</dbReference>
<dbReference type="Gene3D" id="3.40.50.720">
    <property type="entry name" value="NAD(P)-binding Rossmann-like Domain"/>
    <property type="match status" value="1"/>
</dbReference>
<accession>A0ABS7I2K4</accession>
<dbReference type="InterPro" id="IPR002347">
    <property type="entry name" value="SDR_fam"/>
</dbReference>
<evidence type="ECO:0000313" key="2">
    <source>
        <dbReference type="EMBL" id="MBW9111896.1"/>
    </source>
</evidence>